<dbReference type="EMBL" id="ADZX01000007">
    <property type="protein sequence ID" value="EFK97846.1"/>
    <property type="molecule type" value="Genomic_DNA"/>
</dbReference>
<dbReference type="PROSITE" id="PS00018">
    <property type="entry name" value="EF_HAND_1"/>
    <property type="match status" value="1"/>
</dbReference>
<evidence type="ECO:0000256" key="2">
    <source>
        <dbReference type="ARBA" id="ARBA00022801"/>
    </source>
</evidence>
<reference evidence="4" key="2">
    <citation type="journal article" date="2011" name="Microb. Ecol.">
        <title>Taxonomic and Functional Metagenomic Profiling of the Microbial Community in the Anoxic Sediment of a Sub-saline Shallow Lake (Laguna de Carrizo, Central Spain).</title>
        <authorList>
            <person name="Ferrer M."/>
            <person name="Guazzaroni M.E."/>
            <person name="Richter M."/>
            <person name="Garcia-Salamanca A."/>
            <person name="Yarza P."/>
            <person name="Suarez-Suarez A."/>
            <person name="Solano J."/>
            <person name="Alcaide M."/>
            <person name="van Dillewijn P."/>
            <person name="Molina-Henares M.A."/>
            <person name="Lopez-Cortes N."/>
            <person name="Al-Ramahi Y."/>
            <person name="Guerrero C."/>
            <person name="Acosta A."/>
            <person name="de Eugenio L.I."/>
            <person name="Martinez V."/>
            <person name="Marques S."/>
            <person name="Rojo F."/>
            <person name="Santero E."/>
            <person name="Genilloud O."/>
            <person name="Perez-Perez J."/>
            <person name="Rossello-Mora R."/>
            <person name="Ramos J.L."/>
        </authorList>
    </citation>
    <scope>NUCLEOTIDE SEQUENCE</scope>
</reference>
<protein>
    <submittedName>
        <fullName evidence="4">RNB domain protein</fullName>
    </submittedName>
</protein>
<dbReference type="GO" id="GO:0006402">
    <property type="term" value="P:mRNA catabolic process"/>
    <property type="evidence" value="ECO:0007669"/>
    <property type="project" value="TreeGrafter"/>
</dbReference>
<dbReference type="PANTHER" id="PTHR23355:SF9">
    <property type="entry name" value="DIS3-LIKE EXONUCLEASE 2"/>
    <property type="match status" value="1"/>
</dbReference>
<evidence type="ECO:0000313" key="4">
    <source>
        <dbReference type="EMBL" id="EFK97846.1"/>
    </source>
</evidence>
<dbReference type="PANTHER" id="PTHR23355">
    <property type="entry name" value="RIBONUCLEASE"/>
    <property type="match status" value="1"/>
</dbReference>
<dbReference type="SMART" id="SM00955">
    <property type="entry name" value="RNB"/>
    <property type="match status" value="1"/>
</dbReference>
<dbReference type="InterPro" id="IPR050180">
    <property type="entry name" value="RNR_Ribonuclease"/>
</dbReference>
<dbReference type="InterPro" id="IPR001900">
    <property type="entry name" value="RNase_II/R"/>
</dbReference>
<dbReference type="GO" id="GO:0016787">
    <property type="term" value="F:hydrolase activity"/>
    <property type="evidence" value="ECO:0007669"/>
    <property type="project" value="UniProtKB-KW"/>
</dbReference>
<dbReference type="GO" id="GO:0004540">
    <property type="term" value="F:RNA nuclease activity"/>
    <property type="evidence" value="ECO:0007669"/>
    <property type="project" value="InterPro"/>
</dbReference>
<dbReference type="PROSITE" id="PS01175">
    <property type="entry name" value="RIBONUCLEASE_II"/>
    <property type="match status" value="1"/>
</dbReference>
<dbReference type="InterPro" id="IPR003029">
    <property type="entry name" value="S1_domain"/>
</dbReference>
<keyword evidence="1" id="KW-0540">Nuclease</keyword>
<evidence type="ECO:0000256" key="1">
    <source>
        <dbReference type="ARBA" id="ARBA00022722"/>
    </source>
</evidence>
<dbReference type="AlphaFoldDB" id="D9PF09"/>
<dbReference type="SMART" id="SM00316">
    <property type="entry name" value="S1"/>
    <property type="match status" value="1"/>
</dbReference>
<reference evidence="4" key="1">
    <citation type="submission" date="2010-07" db="EMBL/GenBank/DDBJ databases">
        <authorList>
            <consortium name="CONSOLIDER consortium CSD2007-00005"/>
            <person name="Guazzaroni M.-E."/>
            <person name="Richter M."/>
            <person name="Garcia-Salamanca A."/>
            <person name="Yarza P."/>
            <person name="Ferrer M."/>
        </authorList>
    </citation>
    <scope>NUCLEOTIDE SEQUENCE</scope>
</reference>
<dbReference type="GO" id="GO:0005829">
    <property type="term" value="C:cytosol"/>
    <property type="evidence" value="ECO:0007669"/>
    <property type="project" value="TreeGrafter"/>
</dbReference>
<dbReference type="SUPFAM" id="SSF50249">
    <property type="entry name" value="Nucleic acid-binding proteins"/>
    <property type="match status" value="2"/>
</dbReference>
<dbReference type="Pfam" id="PF00575">
    <property type="entry name" value="S1"/>
    <property type="match status" value="1"/>
</dbReference>
<keyword evidence="2" id="KW-0378">Hydrolase</keyword>
<dbReference type="Pfam" id="PF00773">
    <property type="entry name" value="RNB"/>
    <property type="match status" value="1"/>
</dbReference>
<dbReference type="Gene3D" id="2.40.50.140">
    <property type="entry name" value="Nucleic acid-binding proteins"/>
    <property type="match status" value="1"/>
</dbReference>
<name>D9PF09_9ZZZZ</name>
<dbReference type="InterPro" id="IPR018247">
    <property type="entry name" value="EF_Hand_1_Ca_BS"/>
</dbReference>
<sequence length="319" mass="36730">MEEKRKKSGSIEFNSVEVKFKLDQNKFPIEVYVKPHVRTMEIIEEFMLLDNKRVSMRVSLDTQGKKTKNPFIYRIHETPKVEKIKEAIDFLAKLGHNVDLNGDGSMSSAEINKANREFKGTDEEGIVSITLLRAMEKAKYSTEAKGHFGLAFDYYTHFTSPIRRYPDFVAHRLLRRYLKGEIVPEKELKKIAEDAKHSSEQEVKAVDAERASIAFKYAEYYSKRIGEKFNGIITGIKKFGIFVEHSETKAQGLIPTRDIGDDLFQYNEKDLTLTGERTGHQFRLGQKITAEVAKVDLNLKAIDLKYTGKIENKKIKKRI</sequence>
<dbReference type="PROSITE" id="PS50126">
    <property type="entry name" value="S1"/>
    <property type="match status" value="1"/>
</dbReference>
<comment type="caution">
    <text evidence="4">The sequence shown here is derived from an EMBL/GenBank/DDBJ whole genome shotgun (WGS) entry which is preliminary data.</text>
</comment>
<dbReference type="InterPro" id="IPR012340">
    <property type="entry name" value="NA-bd_OB-fold"/>
</dbReference>
<dbReference type="GO" id="GO:0003723">
    <property type="term" value="F:RNA binding"/>
    <property type="evidence" value="ECO:0007669"/>
    <property type="project" value="InterPro"/>
</dbReference>
<dbReference type="CDD" id="cd04471">
    <property type="entry name" value="S1_RNase_R"/>
    <property type="match status" value="1"/>
</dbReference>
<dbReference type="InterPro" id="IPR022966">
    <property type="entry name" value="RNase_II/R_CS"/>
</dbReference>
<feature type="domain" description="S1 motif" evidence="3">
    <location>
        <begin position="226"/>
        <end position="307"/>
    </location>
</feature>
<proteinExistence type="predicted"/>
<organism evidence="4">
    <name type="scientific">sediment metagenome</name>
    <dbReference type="NCBI Taxonomy" id="749907"/>
    <lineage>
        <taxon>unclassified sequences</taxon>
        <taxon>metagenomes</taxon>
        <taxon>ecological metagenomes</taxon>
    </lineage>
</organism>
<accession>D9PF09</accession>
<evidence type="ECO:0000259" key="3">
    <source>
        <dbReference type="PROSITE" id="PS50126"/>
    </source>
</evidence>
<gene>
    <name evidence="4" type="ORF">LDC_0087</name>
</gene>